<protein>
    <submittedName>
        <fullName evidence="2">ABC transporter permease</fullName>
    </submittedName>
</protein>
<feature type="transmembrane region" description="Helical" evidence="1">
    <location>
        <begin position="321"/>
        <end position="340"/>
    </location>
</feature>
<feature type="transmembrane region" description="Helical" evidence="1">
    <location>
        <begin position="512"/>
        <end position="530"/>
    </location>
</feature>
<keyword evidence="1" id="KW-0472">Membrane</keyword>
<proteinExistence type="predicted"/>
<feature type="transmembrane region" description="Helical" evidence="1">
    <location>
        <begin position="148"/>
        <end position="169"/>
    </location>
</feature>
<gene>
    <name evidence="2" type="ORF">NDI37_19230</name>
</gene>
<accession>A0ABV0JT12</accession>
<feature type="transmembrane region" description="Helical" evidence="1">
    <location>
        <begin position="413"/>
        <end position="435"/>
    </location>
</feature>
<sequence length="572" mass="62744">MHDFIEPLGNWNPQLLRELKGRLKPQNILLATAISVLGQFGIFMYFQTQLPNSVNRIADIYNKYCTGKPLPNSKEPLCLPDGLGNIVIKWQLWSLDRFIYLSIIGILILLLAGTYLLISDLATEQRRGTLNFTRLTPHSTAGILTGKLLGVPILIYLVAVVAVPFHLWAGLAAKIPLGEILSFYGVLVGSCIFFYSAALLYGIVSSWLGGFQGWLGSGTVLALLMLTKGISTTSYYNSTTWLKLLNPFCLIPHLSASSFNESFATGLEGFKWFSLPLGDSVLTAVGFVLLNYGILTWFIWQAWQRCFRNPNATILSKQQSYLLTACFTVLTIGCANYNSIENRSVYATPLSENLLALSLLNLLLYLCLIAAVTPHRQTLQDWLRARPKRGSNSKRFADSSLVKDLIWGEKSPAVVAIAVNVVIVLIPLALFILLSPAQSATGTNAALKVNESRTGALFGLTLEAGLMLIYASLAQLLLFMRTQQRAFWAAGTLGAVILLPPTIFVVLGIGNFAPLAVLSLSIVFPFAFLLNQENVFLLITCLGLILVLLNLQLTRQLRQAGKQIKGSSHVTS</sequence>
<evidence type="ECO:0000313" key="2">
    <source>
        <dbReference type="EMBL" id="MEP0866594.1"/>
    </source>
</evidence>
<dbReference type="Proteomes" id="UP001442494">
    <property type="component" value="Unassembled WGS sequence"/>
</dbReference>
<reference evidence="2 3" key="1">
    <citation type="submission" date="2022-04" db="EMBL/GenBank/DDBJ databases">
        <title>Positive selection, recombination, and allopatry shape intraspecific diversity of widespread and dominant cyanobacteria.</title>
        <authorList>
            <person name="Wei J."/>
            <person name="Shu W."/>
            <person name="Hu C."/>
        </authorList>
    </citation>
    <scope>NUCLEOTIDE SEQUENCE [LARGE SCALE GENOMIC DNA]</scope>
    <source>
        <strain evidence="2 3">GB2-A5</strain>
    </source>
</reference>
<keyword evidence="1" id="KW-0812">Transmembrane</keyword>
<feature type="transmembrane region" description="Helical" evidence="1">
    <location>
        <begin position="181"/>
        <end position="202"/>
    </location>
</feature>
<keyword evidence="3" id="KW-1185">Reference proteome</keyword>
<dbReference type="EMBL" id="JAMPKK010000047">
    <property type="protein sequence ID" value="MEP0866594.1"/>
    <property type="molecule type" value="Genomic_DNA"/>
</dbReference>
<evidence type="ECO:0000313" key="3">
    <source>
        <dbReference type="Proteomes" id="UP001442494"/>
    </source>
</evidence>
<feature type="transmembrane region" description="Helical" evidence="1">
    <location>
        <begin position="214"/>
        <end position="236"/>
    </location>
</feature>
<name>A0ABV0JT12_9CYAN</name>
<organism evidence="2 3">
    <name type="scientific">Funiculus sociatus GB2-A5</name>
    <dbReference type="NCBI Taxonomy" id="2933946"/>
    <lineage>
        <taxon>Bacteria</taxon>
        <taxon>Bacillati</taxon>
        <taxon>Cyanobacteriota</taxon>
        <taxon>Cyanophyceae</taxon>
        <taxon>Coleofasciculales</taxon>
        <taxon>Coleofasciculaceae</taxon>
        <taxon>Funiculus</taxon>
    </lineage>
</organism>
<feature type="transmembrane region" description="Helical" evidence="1">
    <location>
        <begin position="535"/>
        <end position="553"/>
    </location>
</feature>
<feature type="transmembrane region" description="Helical" evidence="1">
    <location>
        <begin position="98"/>
        <end position="118"/>
    </location>
</feature>
<feature type="transmembrane region" description="Helical" evidence="1">
    <location>
        <begin position="355"/>
        <end position="374"/>
    </location>
</feature>
<feature type="transmembrane region" description="Helical" evidence="1">
    <location>
        <begin position="486"/>
        <end position="506"/>
    </location>
</feature>
<feature type="transmembrane region" description="Helical" evidence="1">
    <location>
        <begin position="455"/>
        <end position="479"/>
    </location>
</feature>
<evidence type="ECO:0000256" key="1">
    <source>
        <dbReference type="SAM" id="Phobius"/>
    </source>
</evidence>
<feature type="transmembrane region" description="Helical" evidence="1">
    <location>
        <begin position="281"/>
        <end position="300"/>
    </location>
</feature>
<dbReference type="RefSeq" id="WP_190421204.1">
    <property type="nucleotide sequence ID" value="NZ_JAMPKK010000047.1"/>
</dbReference>
<feature type="transmembrane region" description="Helical" evidence="1">
    <location>
        <begin position="27"/>
        <end position="46"/>
    </location>
</feature>
<comment type="caution">
    <text evidence="2">The sequence shown here is derived from an EMBL/GenBank/DDBJ whole genome shotgun (WGS) entry which is preliminary data.</text>
</comment>
<keyword evidence="1" id="KW-1133">Transmembrane helix</keyword>